<evidence type="ECO:0008006" key="4">
    <source>
        <dbReference type="Google" id="ProtNLM"/>
    </source>
</evidence>
<reference evidence="2 3" key="1">
    <citation type="submission" date="2023-12" db="EMBL/GenBank/DDBJ databases">
        <title>Sinomonas terricola sp. nov, isolated from litchi orchard soil in Guangdong, PR China.</title>
        <authorList>
            <person name="Jiaxin W."/>
            <person name="Yang Z."/>
            <person name="Honghui Z."/>
        </authorList>
    </citation>
    <scope>NUCLEOTIDE SEQUENCE [LARGE SCALE GENOMIC DNA]</scope>
    <source>
        <strain evidence="2 3">JGH33</strain>
    </source>
</reference>
<dbReference type="Proteomes" id="UP001304769">
    <property type="component" value="Unassembled WGS sequence"/>
</dbReference>
<dbReference type="EMBL" id="JAYGGQ010000001">
    <property type="protein sequence ID" value="MEA5453933.1"/>
    <property type="molecule type" value="Genomic_DNA"/>
</dbReference>
<protein>
    <recommendedName>
        <fullName evidence="4">Major facilitator superfamily (MFS) profile domain-containing protein</fullName>
    </recommendedName>
</protein>
<evidence type="ECO:0000256" key="1">
    <source>
        <dbReference type="SAM" id="Phobius"/>
    </source>
</evidence>
<feature type="transmembrane region" description="Helical" evidence="1">
    <location>
        <begin position="76"/>
        <end position="96"/>
    </location>
</feature>
<feature type="transmembrane region" description="Helical" evidence="1">
    <location>
        <begin position="12"/>
        <end position="31"/>
    </location>
</feature>
<keyword evidence="3" id="KW-1185">Reference proteome</keyword>
<sequence>MRYILRVHPLGFYGCFALAGVLVAGVYELWSSPEGVGTRGSELAVLGFAAVLTVPATQLLWGPLLAVMEELGLRRMLWPVVAPVATMALAALAGFVEGAMTRLDNYSVVFGTFLTVVALVGASMAAFVVRGPLDPGTRRRRREDAF</sequence>
<keyword evidence="1" id="KW-0472">Membrane</keyword>
<gene>
    <name evidence="2" type="ORF">SPF06_04280</name>
</gene>
<evidence type="ECO:0000313" key="3">
    <source>
        <dbReference type="Proteomes" id="UP001304769"/>
    </source>
</evidence>
<keyword evidence="1" id="KW-1133">Transmembrane helix</keyword>
<organism evidence="2 3">
    <name type="scientific">Sinomonas terricola</name>
    <dbReference type="NCBI Taxonomy" id="3110330"/>
    <lineage>
        <taxon>Bacteria</taxon>
        <taxon>Bacillati</taxon>
        <taxon>Actinomycetota</taxon>
        <taxon>Actinomycetes</taxon>
        <taxon>Micrococcales</taxon>
        <taxon>Micrococcaceae</taxon>
        <taxon>Sinomonas</taxon>
    </lineage>
</organism>
<keyword evidence="1" id="KW-0812">Transmembrane</keyword>
<name>A0ABU5T2P3_9MICC</name>
<dbReference type="RefSeq" id="WP_323277679.1">
    <property type="nucleotide sequence ID" value="NZ_JAYGGQ010000001.1"/>
</dbReference>
<proteinExistence type="predicted"/>
<feature type="transmembrane region" description="Helical" evidence="1">
    <location>
        <begin position="43"/>
        <end position="64"/>
    </location>
</feature>
<comment type="caution">
    <text evidence="2">The sequence shown here is derived from an EMBL/GenBank/DDBJ whole genome shotgun (WGS) entry which is preliminary data.</text>
</comment>
<evidence type="ECO:0000313" key="2">
    <source>
        <dbReference type="EMBL" id="MEA5453933.1"/>
    </source>
</evidence>
<feature type="transmembrane region" description="Helical" evidence="1">
    <location>
        <begin position="108"/>
        <end position="133"/>
    </location>
</feature>
<accession>A0ABU5T2P3</accession>